<gene>
    <name evidence="5" type="ORF">Nlim_0998</name>
</gene>
<evidence type="ECO:0000313" key="5">
    <source>
        <dbReference type="EMBL" id="EGG42129.1"/>
    </source>
</evidence>
<protein>
    <recommendedName>
        <fullName evidence="4">Tyr recombinase domain-containing protein</fullName>
    </recommendedName>
</protein>
<dbReference type="PANTHER" id="PTHR30349:SF41">
    <property type="entry name" value="INTEGRASE_RECOMBINASE PROTEIN MJ0367-RELATED"/>
    <property type="match status" value="1"/>
</dbReference>
<keyword evidence="1" id="KW-0229">DNA integration</keyword>
<feature type="domain" description="Tyr recombinase" evidence="4">
    <location>
        <begin position="94"/>
        <end position="293"/>
    </location>
</feature>
<evidence type="ECO:0000256" key="3">
    <source>
        <dbReference type="ARBA" id="ARBA00023172"/>
    </source>
</evidence>
<dbReference type="GO" id="GO:0006310">
    <property type="term" value="P:DNA recombination"/>
    <property type="evidence" value="ECO:0007669"/>
    <property type="project" value="UniProtKB-KW"/>
</dbReference>
<dbReference type="InterPro" id="IPR050090">
    <property type="entry name" value="Tyrosine_recombinase_XerCD"/>
</dbReference>
<keyword evidence="2" id="KW-0238">DNA-binding</keyword>
<dbReference type="InterPro" id="IPR002104">
    <property type="entry name" value="Integrase_catalytic"/>
</dbReference>
<accession>F3KKI0</accession>
<evidence type="ECO:0000256" key="2">
    <source>
        <dbReference type="ARBA" id="ARBA00023125"/>
    </source>
</evidence>
<dbReference type="STRING" id="886738.Nlim_0998"/>
<keyword evidence="3" id="KW-0233">DNA recombination</keyword>
<dbReference type="SUPFAM" id="SSF56349">
    <property type="entry name" value="DNA breaking-rejoining enzymes"/>
    <property type="match status" value="1"/>
</dbReference>
<sequence>MATPSQMFYESLKTETTKKAYKLWLEQFFEYVHEDYNSIIKLEPEKIKQIIKDYVIHKKELTRRTGIPSPNSYHAIMTPIQSFLEMNEIEFSWKTIKNLYPSKIPTSNQLPYTDDDIRELLGATTSLRNKAFIYFLASTGVRVGATPKIKIEDIKEIEDGAVVTIYRDTTEEYRTCLTPEAYTALKRFLEQRIEREPDSVLFTRKNNLTPLTSTSAQDIVRNVRRQAKLSIDNGRKSRRGKSQNHTFRKRFEITLASCDLQQRFIDYMQGHFSGNSKAYFNGVSDEHLYAQFKRAIPALTLDKSAKIEAEKNEEIRVINETNKSELKEKLEAQDEMIQNIMLEMASAKYMAYEMKYSECFGGADPDLKKLSKLMSNEAIRDWNRIIPLVQREKDWTIPIGSKSQVMLRDSKEKKEIKDLIKEFERQGNTSGVIEQLEKMLDEF</sequence>
<dbReference type="PANTHER" id="PTHR30349">
    <property type="entry name" value="PHAGE INTEGRASE-RELATED"/>
    <property type="match status" value="1"/>
</dbReference>
<reference evidence="5" key="1">
    <citation type="journal article" date="2011" name="PLoS ONE">
        <title>Genome of a low-salinity ammonia-oxidizing archaeon determined by single-cell and metagenomic analysis.</title>
        <authorList>
            <person name="Blainey P.C."/>
            <person name="Mosier A.C."/>
            <person name="Potanina A."/>
            <person name="Francis C.A."/>
            <person name="Quake S.R."/>
        </authorList>
    </citation>
    <scope>NUCLEOTIDE SEQUENCE [LARGE SCALE GENOMIC DNA]</scope>
    <source>
        <strain evidence="5">SFB1</strain>
    </source>
</reference>
<dbReference type="GO" id="GO:0015074">
    <property type="term" value="P:DNA integration"/>
    <property type="evidence" value="ECO:0007669"/>
    <property type="project" value="UniProtKB-KW"/>
</dbReference>
<comment type="caution">
    <text evidence="5">The sequence shown here is derived from an EMBL/GenBank/DDBJ whole genome shotgun (WGS) entry which is preliminary data.</text>
</comment>
<dbReference type="Gene3D" id="1.10.443.10">
    <property type="entry name" value="Intergrase catalytic core"/>
    <property type="match status" value="1"/>
</dbReference>
<dbReference type="Pfam" id="PF00589">
    <property type="entry name" value="Phage_integrase"/>
    <property type="match status" value="1"/>
</dbReference>
<dbReference type="InterPro" id="IPR013762">
    <property type="entry name" value="Integrase-like_cat_sf"/>
</dbReference>
<dbReference type="Proteomes" id="UP000004348">
    <property type="component" value="Chromosome"/>
</dbReference>
<organism evidence="5">
    <name type="scientific">Candidatus Nitrosarchaeum limnium SFB1</name>
    <dbReference type="NCBI Taxonomy" id="886738"/>
    <lineage>
        <taxon>Archaea</taxon>
        <taxon>Nitrososphaerota</taxon>
        <taxon>Nitrososphaeria</taxon>
        <taxon>Nitrosopumilales</taxon>
        <taxon>Nitrosopumilaceae</taxon>
        <taxon>Nitrosarchaeum</taxon>
    </lineage>
</organism>
<name>F3KKI0_9ARCH</name>
<dbReference type="CDD" id="cd00397">
    <property type="entry name" value="DNA_BRE_C"/>
    <property type="match status" value="1"/>
</dbReference>
<dbReference type="GO" id="GO:0003677">
    <property type="term" value="F:DNA binding"/>
    <property type="evidence" value="ECO:0007669"/>
    <property type="project" value="UniProtKB-KW"/>
</dbReference>
<evidence type="ECO:0000256" key="1">
    <source>
        <dbReference type="ARBA" id="ARBA00022908"/>
    </source>
</evidence>
<dbReference type="PROSITE" id="PS51898">
    <property type="entry name" value="TYR_RECOMBINASE"/>
    <property type="match status" value="1"/>
</dbReference>
<proteinExistence type="predicted"/>
<dbReference type="HOGENOM" id="CLU_617677_0_0_2"/>
<dbReference type="InterPro" id="IPR011010">
    <property type="entry name" value="DNA_brk_join_enz"/>
</dbReference>
<evidence type="ECO:0000259" key="4">
    <source>
        <dbReference type="PROSITE" id="PS51898"/>
    </source>
</evidence>
<dbReference type="AlphaFoldDB" id="F3KKI0"/>
<dbReference type="EMBL" id="AEGP01000036">
    <property type="protein sequence ID" value="EGG42129.1"/>
    <property type="molecule type" value="Genomic_DNA"/>
</dbReference>